<dbReference type="Proteomes" id="UP000235388">
    <property type="component" value="Unassembled WGS sequence"/>
</dbReference>
<feature type="compositionally biased region" description="Polar residues" evidence="1">
    <location>
        <begin position="203"/>
        <end position="212"/>
    </location>
</feature>
<protein>
    <submittedName>
        <fullName evidence="2">Uncharacterized protein</fullName>
    </submittedName>
</protein>
<dbReference type="EMBL" id="PGCJ01000347">
    <property type="protein sequence ID" value="PLW31493.1"/>
    <property type="molecule type" value="Genomic_DNA"/>
</dbReference>
<feature type="compositionally biased region" description="Pro residues" evidence="1">
    <location>
        <begin position="92"/>
        <end position="101"/>
    </location>
</feature>
<evidence type="ECO:0000256" key="1">
    <source>
        <dbReference type="SAM" id="MobiDB-lite"/>
    </source>
</evidence>
<evidence type="ECO:0000313" key="2">
    <source>
        <dbReference type="EMBL" id="PLW31493.1"/>
    </source>
</evidence>
<feature type="region of interest" description="Disordered" evidence="1">
    <location>
        <begin position="191"/>
        <end position="214"/>
    </location>
</feature>
<proteinExistence type="predicted"/>
<feature type="region of interest" description="Disordered" evidence="1">
    <location>
        <begin position="68"/>
        <end position="125"/>
    </location>
</feature>
<dbReference type="STRING" id="200324.A0A2N5U187"/>
<feature type="compositionally biased region" description="Low complexity" evidence="1">
    <location>
        <begin position="77"/>
        <end position="91"/>
    </location>
</feature>
<feature type="region of interest" description="Disordered" evidence="1">
    <location>
        <begin position="37"/>
        <end position="56"/>
    </location>
</feature>
<sequence length="448" mass="48390">MHFCTGYICLPTDARISTWSTSLYLAAPTTASIITLRTGNTAPPTTHSSHLAPSMLSSSSSLPLHFPSSPFPPPNGSLPSLTPSSLTQFPNPHQPHLPSSPLPNSLHHKDLTHQQQQQQQMDSSAGSPELSVYICMPNLVLLESGLVICKCFCRPDDFCHLYPRSTKKTQVKFTRVRMQSVTEKTSELLPLPGQHVSSDKASVKSGSHSLKQGTPKRVRLWRGVEIHLVEGKKLGEVRQMAVRTAATDILAGAPAASKSIPKEDCRNSTGAFLPTGSQIFLLSINKDALFNKPPSFAKICNSQKPGGDPPAYRPDEPKHAPLGFQFNCQSIQAPPATSAEEKLACTPIPTAPNITPCLSTLSMTTFTWSSLIGIPKLLAGLLSDVTRTPFRANPSNSLFTQTSSKSSHHYSTSSYFNSASSPTTVPSQLTFIGQIHLDCKAFEKNGPV</sequence>
<dbReference type="OrthoDB" id="775356at2759"/>
<name>A0A2N5U187_9BASI</name>
<comment type="caution">
    <text evidence="2">The sequence shown here is derived from an EMBL/GenBank/DDBJ whole genome shotgun (WGS) entry which is preliminary data.</text>
</comment>
<gene>
    <name evidence="2" type="ORF">PCANC_21068</name>
</gene>
<accession>A0A2N5U187</accession>
<keyword evidence="3" id="KW-1185">Reference proteome</keyword>
<organism evidence="2 3">
    <name type="scientific">Puccinia coronata f. sp. avenae</name>
    <dbReference type="NCBI Taxonomy" id="200324"/>
    <lineage>
        <taxon>Eukaryota</taxon>
        <taxon>Fungi</taxon>
        <taxon>Dikarya</taxon>
        <taxon>Basidiomycota</taxon>
        <taxon>Pucciniomycotina</taxon>
        <taxon>Pucciniomycetes</taxon>
        <taxon>Pucciniales</taxon>
        <taxon>Pucciniaceae</taxon>
        <taxon>Puccinia</taxon>
    </lineage>
</organism>
<reference evidence="2 3" key="1">
    <citation type="submission" date="2017-11" db="EMBL/GenBank/DDBJ databases">
        <title>De novo assembly and phasing of dikaryotic genomes from two isolates of Puccinia coronata f. sp. avenae, the causal agent of oat crown rust.</title>
        <authorList>
            <person name="Miller M.E."/>
            <person name="Zhang Y."/>
            <person name="Omidvar V."/>
            <person name="Sperschneider J."/>
            <person name="Schwessinger B."/>
            <person name="Raley C."/>
            <person name="Palmer J.M."/>
            <person name="Garnica D."/>
            <person name="Upadhyaya N."/>
            <person name="Rathjen J."/>
            <person name="Taylor J.M."/>
            <person name="Park R.F."/>
            <person name="Dodds P.N."/>
            <person name="Hirsch C.D."/>
            <person name="Kianian S.F."/>
            <person name="Figueroa M."/>
        </authorList>
    </citation>
    <scope>NUCLEOTIDE SEQUENCE [LARGE SCALE GENOMIC DNA]</scope>
    <source>
        <strain evidence="2">12NC29</strain>
    </source>
</reference>
<dbReference type="AlphaFoldDB" id="A0A2N5U187"/>
<feature type="compositionally biased region" description="Polar residues" evidence="1">
    <location>
        <begin position="37"/>
        <end position="47"/>
    </location>
</feature>
<evidence type="ECO:0000313" key="3">
    <source>
        <dbReference type="Proteomes" id="UP000235388"/>
    </source>
</evidence>